<reference evidence="2 3" key="1">
    <citation type="submission" date="2019-03" db="EMBL/GenBank/DDBJ databases">
        <title>First draft genome of Liparis tanakae, snailfish: a comprehensive survey of snailfish specific genes.</title>
        <authorList>
            <person name="Kim W."/>
            <person name="Song I."/>
            <person name="Jeong J.-H."/>
            <person name="Kim D."/>
            <person name="Kim S."/>
            <person name="Ryu S."/>
            <person name="Song J.Y."/>
            <person name="Lee S.K."/>
        </authorList>
    </citation>
    <scope>NUCLEOTIDE SEQUENCE [LARGE SCALE GENOMIC DNA]</scope>
    <source>
        <tissue evidence="2">Muscle</tissue>
    </source>
</reference>
<name>A0A4Z2J1E1_9TELE</name>
<dbReference type="EMBL" id="SRLO01000028">
    <property type="protein sequence ID" value="TNN84135.1"/>
    <property type="molecule type" value="Genomic_DNA"/>
</dbReference>
<gene>
    <name evidence="2" type="ORF">EYF80_005462</name>
</gene>
<dbReference type="Proteomes" id="UP000314294">
    <property type="component" value="Unassembled WGS sequence"/>
</dbReference>
<sequence>MPWAGDTPGATETSPNSELTSGTKQAGCHRKGTSGRRENRVIMMNRGQGHLKVLASARSAGEVSAGNLGSVHSLVEKI</sequence>
<protein>
    <submittedName>
        <fullName evidence="2">Uncharacterized protein</fullName>
    </submittedName>
</protein>
<evidence type="ECO:0000313" key="3">
    <source>
        <dbReference type="Proteomes" id="UP000314294"/>
    </source>
</evidence>
<feature type="region of interest" description="Disordered" evidence="1">
    <location>
        <begin position="1"/>
        <end position="39"/>
    </location>
</feature>
<keyword evidence="3" id="KW-1185">Reference proteome</keyword>
<accession>A0A4Z2J1E1</accession>
<organism evidence="2 3">
    <name type="scientific">Liparis tanakae</name>
    <name type="common">Tanaka's snailfish</name>
    <dbReference type="NCBI Taxonomy" id="230148"/>
    <lineage>
        <taxon>Eukaryota</taxon>
        <taxon>Metazoa</taxon>
        <taxon>Chordata</taxon>
        <taxon>Craniata</taxon>
        <taxon>Vertebrata</taxon>
        <taxon>Euteleostomi</taxon>
        <taxon>Actinopterygii</taxon>
        <taxon>Neopterygii</taxon>
        <taxon>Teleostei</taxon>
        <taxon>Neoteleostei</taxon>
        <taxon>Acanthomorphata</taxon>
        <taxon>Eupercaria</taxon>
        <taxon>Perciformes</taxon>
        <taxon>Cottioidei</taxon>
        <taxon>Cottales</taxon>
        <taxon>Liparidae</taxon>
        <taxon>Liparis</taxon>
    </lineage>
</organism>
<evidence type="ECO:0000313" key="2">
    <source>
        <dbReference type="EMBL" id="TNN84135.1"/>
    </source>
</evidence>
<dbReference type="AlphaFoldDB" id="A0A4Z2J1E1"/>
<evidence type="ECO:0000256" key="1">
    <source>
        <dbReference type="SAM" id="MobiDB-lite"/>
    </source>
</evidence>
<comment type="caution">
    <text evidence="2">The sequence shown here is derived from an EMBL/GenBank/DDBJ whole genome shotgun (WGS) entry which is preliminary data.</text>
</comment>
<proteinExistence type="predicted"/>
<feature type="compositionally biased region" description="Polar residues" evidence="1">
    <location>
        <begin position="10"/>
        <end position="24"/>
    </location>
</feature>